<evidence type="ECO:0000313" key="1">
    <source>
        <dbReference type="EMBL" id="VYU47040.1"/>
    </source>
</evidence>
<reference evidence="1" key="1">
    <citation type="submission" date="2019-11" db="EMBL/GenBank/DDBJ databases">
        <authorList>
            <person name="Feng L."/>
        </authorList>
    </citation>
    <scope>NUCLEOTIDE SEQUENCE</scope>
    <source>
        <strain evidence="1">CParaputrificumLFYP93</strain>
    </source>
</reference>
<dbReference type="AlphaFoldDB" id="A0A6N3F4S3"/>
<dbReference type="EMBL" id="CACRTV010000057">
    <property type="protein sequence ID" value="VYU47040.1"/>
    <property type="molecule type" value="Genomic_DNA"/>
</dbReference>
<gene>
    <name evidence="1" type="ORF">CPLFYP93_02390</name>
</gene>
<proteinExistence type="predicted"/>
<organism evidence="1">
    <name type="scientific">Clostridium paraputrificum</name>
    <dbReference type="NCBI Taxonomy" id="29363"/>
    <lineage>
        <taxon>Bacteria</taxon>
        <taxon>Bacillati</taxon>
        <taxon>Bacillota</taxon>
        <taxon>Clostridia</taxon>
        <taxon>Eubacteriales</taxon>
        <taxon>Clostridiaceae</taxon>
        <taxon>Clostridium</taxon>
    </lineage>
</organism>
<sequence>MRAYLGIRNVKEGFPIDSIVLENKKSRTELQLDFEEIDWRQKGCKLEVRLKGESNQSLVPSDLGELGNNDSTYNYLRDCKVLYINAGIEDESVSNCKLAYLRIEVGDRVIHYKCNNVQFY</sequence>
<protein>
    <submittedName>
        <fullName evidence="1">Uncharacterized protein</fullName>
    </submittedName>
</protein>
<accession>A0A6N3F4S3</accession>
<name>A0A6N3F4S3_9CLOT</name>
<dbReference type="RefSeq" id="WP_156561756.1">
    <property type="nucleotide sequence ID" value="NZ_CACRTV010000057.1"/>
</dbReference>